<dbReference type="InterPro" id="IPR004214">
    <property type="entry name" value="Conotoxin"/>
</dbReference>
<dbReference type="GO" id="GO:0005576">
    <property type="term" value="C:extracellular region"/>
    <property type="evidence" value="ECO:0007669"/>
    <property type="project" value="UniProtKB-SubCell"/>
</dbReference>
<reference evidence="4" key="1">
    <citation type="journal article" date="2013" name="Mol. Cell. Proteomics">
        <title>Transcriptomic messiness in the venom duct of Conus miles contributes to conotoxin diversity.</title>
        <authorList>
            <person name="Jin A.H."/>
            <person name="Dutertre S."/>
            <person name="Kaas Q."/>
            <person name="Lavergne V."/>
            <person name="Kubala P."/>
            <person name="Lewis R.J."/>
            <person name="Alewood P.F."/>
        </authorList>
    </citation>
    <scope>NUCLEOTIDE SEQUENCE</scope>
    <source>
        <tissue evidence="4">Venom duct</tissue>
    </source>
</reference>
<dbReference type="GO" id="GO:0008200">
    <property type="term" value="F:ion channel inhibitor activity"/>
    <property type="evidence" value="ECO:0007669"/>
    <property type="project" value="InterPro"/>
</dbReference>
<evidence type="ECO:0000256" key="2">
    <source>
        <dbReference type="ARBA" id="ARBA00022525"/>
    </source>
</evidence>
<dbReference type="EMBL" id="KP216849">
    <property type="protein sequence ID" value="AKB91372.1"/>
    <property type="molecule type" value="mRNA"/>
</dbReference>
<evidence type="ECO:0000256" key="3">
    <source>
        <dbReference type="SAM" id="SignalP"/>
    </source>
</evidence>
<evidence type="ECO:0000256" key="1">
    <source>
        <dbReference type="ARBA" id="ARBA00004613"/>
    </source>
</evidence>
<comment type="subcellular location">
    <subcellularLocation>
        <location evidence="1">Secreted</location>
    </subcellularLocation>
</comment>
<proteinExistence type="evidence at transcript level"/>
<feature type="signal peptide" evidence="3">
    <location>
        <begin position="1"/>
        <end position="23"/>
    </location>
</feature>
<name>A0A0E3SU34_CONMI</name>
<protein>
    <submittedName>
        <fullName evidence="4">Conopeptide Mi034</fullName>
    </submittedName>
</protein>
<dbReference type="Pfam" id="PF02950">
    <property type="entry name" value="Conotoxin"/>
    <property type="match status" value="1"/>
</dbReference>
<reference evidence="4" key="2">
    <citation type="submission" date="2014-12" db="EMBL/GenBank/DDBJ databases">
        <authorList>
            <person name="Jin A.-H."/>
            <person name="Dutertre S."/>
            <person name="Kaas Q."/>
            <person name="Lavergne V."/>
            <person name="Kubala P."/>
            <person name="Lewis R.J."/>
            <person name="Alewood P.F."/>
        </authorList>
    </citation>
    <scope>NUCLEOTIDE SEQUENCE</scope>
    <source>
        <tissue evidence="4">Venom duct</tissue>
    </source>
</reference>
<dbReference type="AlphaFoldDB" id="A0A0E3SU34"/>
<feature type="chain" id="PRO_5016369124" evidence="3">
    <location>
        <begin position="24"/>
        <end position="87"/>
    </location>
</feature>
<keyword evidence="2" id="KW-0964">Secreted</keyword>
<keyword evidence="3" id="KW-0732">Signal</keyword>
<sequence>MEKLTILLLVAAVLMLTQVVIQGVGEKHENTKMNFYKARKLAGNKHSRSSDEECVGLSGYCGPWNNPPCCSWWECEVYCAVPGPSFK</sequence>
<organism evidence="4">
    <name type="scientific">Conus miles</name>
    <name type="common">Soldier cone</name>
    <name type="synonym">Mile cone</name>
    <dbReference type="NCBI Taxonomy" id="69564"/>
    <lineage>
        <taxon>Eukaryota</taxon>
        <taxon>Metazoa</taxon>
        <taxon>Spiralia</taxon>
        <taxon>Lophotrochozoa</taxon>
        <taxon>Mollusca</taxon>
        <taxon>Gastropoda</taxon>
        <taxon>Caenogastropoda</taxon>
        <taxon>Neogastropoda</taxon>
        <taxon>Conoidea</taxon>
        <taxon>Conidae</taxon>
        <taxon>Conus</taxon>
        <taxon>Rhizoconus</taxon>
    </lineage>
</organism>
<accession>A0A0E3SU34</accession>
<evidence type="ECO:0000313" key="4">
    <source>
        <dbReference type="EMBL" id="AKB91372.1"/>
    </source>
</evidence>